<feature type="region of interest" description="Disordered" evidence="1">
    <location>
        <begin position="1"/>
        <end position="30"/>
    </location>
</feature>
<dbReference type="RefSeq" id="WP_013579395.1">
    <property type="nucleotide sequence ID" value="NC_015064.1"/>
</dbReference>
<accession>E8X2E0</accession>
<reference evidence="3" key="1">
    <citation type="submission" date="2011-01" db="EMBL/GenBank/DDBJ databases">
        <title>Complete sequence of chromosome of Acidobacterium sp. MP5ACTX9.</title>
        <authorList>
            <consortium name="US DOE Joint Genome Institute"/>
            <person name="Lucas S."/>
            <person name="Copeland A."/>
            <person name="Lapidus A."/>
            <person name="Cheng J.-F."/>
            <person name="Goodwin L."/>
            <person name="Pitluck S."/>
            <person name="Teshima H."/>
            <person name="Detter J.C."/>
            <person name="Han C."/>
            <person name="Tapia R."/>
            <person name="Land M."/>
            <person name="Hauser L."/>
            <person name="Kyrpides N."/>
            <person name="Ivanova N."/>
            <person name="Ovchinnikova G."/>
            <person name="Pagani I."/>
            <person name="Rawat S.R."/>
            <person name="Mannisto M."/>
            <person name="Haggblom M.M."/>
            <person name="Woyke T."/>
        </authorList>
    </citation>
    <scope>NUCLEOTIDE SEQUENCE [LARGE SCALE GENOMIC DNA]</scope>
    <source>
        <strain evidence="3">MP5ACTX9</strain>
    </source>
</reference>
<dbReference type="HOGENOM" id="CLU_091002_0_0_0"/>
<name>E8X2E0_GRATM</name>
<organism evidence="3">
    <name type="scientific">Granulicella tundricola (strain ATCC BAA-1859 / DSM 23138 / MP5ACTX9)</name>
    <dbReference type="NCBI Taxonomy" id="1198114"/>
    <lineage>
        <taxon>Bacteria</taxon>
        <taxon>Pseudomonadati</taxon>
        <taxon>Acidobacteriota</taxon>
        <taxon>Terriglobia</taxon>
        <taxon>Terriglobales</taxon>
        <taxon>Acidobacteriaceae</taxon>
        <taxon>Granulicella</taxon>
    </lineage>
</organism>
<sequence>MIQNPPEDNSDQGYSKKRSDSVYGTVDATDGQLTVHYDPLRDEIEIEGAEPGSTRTETSYLRSSGKPKVVSSVPTFGLSRFTSAKALLDFDRVIAVDTNTHIVKGFRWSICASYHVPEPLNHYHGQIPWLPLGGFLISTVAEGVNPERIGWHLTLQNYLPRFRHDDERLAIIVDSELGQHREINTRKVGYYGANLLPPRTALVYASADKDKNTLQGTMIRACDAVSTQIWEQLAPRLGSFRARSQGLDPNYHFALPIRSPRTSLPL</sequence>
<feature type="compositionally biased region" description="Polar residues" evidence="1">
    <location>
        <begin position="1"/>
        <end position="13"/>
    </location>
</feature>
<dbReference type="OrthoDB" id="9553584at2"/>
<protein>
    <submittedName>
        <fullName evidence="2">Uncharacterized protein</fullName>
    </submittedName>
</protein>
<dbReference type="PaxDb" id="1198114-AciX9_1007"/>
<dbReference type="EMBL" id="CP002480">
    <property type="protein sequence ID" value="ADW68072.1"/>
    <property type="molecule type" value="Genomic_DNA"/>
</dbReference>
<dbReference type="AlphaFoldDB" id="E8X2E0"/>
<evidence type="ECO:0000313" key="2">
    <source>
        <dbReference type="EMBL" id="ADW68072.1"/>
    </source>
</evidence>
<evidence type="ECO:0000256" key="1">
    <source>
        <dbReference type="SAM" id="MobiDB-lite"/>
    </source>
</evidence>
<evidence type="ECO:0000313" key="3">
    <source>
        <dbReference type="Proteomes" id="UP000000343"/>
    </source>
</evidence>
<dbReference type="eggNOG" id="ENOG50349JT">
    <property type="taxonomic scope" value="Bacteria"/>
</dbReference>
<dbReference type="KEGG" id="acm:AciX9_1007"/>
<gene>
    <name evidence="2" type="ordered locus">AciX9_1007</name>
</gene>
<keyword evidence="3" id="KW-1185">Reference proteome</keyword>
<proteinExistence type="predicted"/>
<dbReference type="Proteomes" id="UP000000343">
    <property type="component" value="Chromosome"/>
</dbReference>